<evidence type="ECO:0000256" key="4">
    <source>
        <dbReference type="ARBA" id="ARBA00022454"/>
    </source>
</evidence>
<dbReference type="PANTHER" id="PTHR14418">
    <property type="entry name" value="CONDENSIN COMPLEX SUBUNIT 3-RELATED"/>
    <property type="match status" value="1"/>
</dbReference>
<dbReference type="GO" id="GO:0051301">
    <property type="term" value="P:cell division"/>
    <property type="evidence" value="ECO:0007669"/>
    <property type="project" value="UniProtKB-KW"/>
</dbReference>
<accession>A0A4U0X5X2</accession>
<keyword evidence="14" id="KW-1185">Reference proteome</keyword>
<dbReference type="SUPFAM" id="SSF54373">
    <property type="entry name" value="FAD-linked reductases, C-terminal domain"/>
    <property type="match status" value="1"/>
</dbReference>
<gene>
    <name evidence="13" type="ORF">B0A49_07978</name>
</gene>
<evidence type="ECO:0000256" key="9">
    <source>
        <dbReference type="RuleBase" id="RU003968"/>
    </source>
</evidence>
<comment type="caution">
    <text evidence="13">The sequence shown here is derived from an EMBL/GenBank/DDBJ whole genome shotgun (WGS) entry which is preliminary data.</text>
</comment>
<dbReference type="GO" id="GO:0007076">
    <property type="term" value="P:mitotic chromosome condensation"/>
    <property type="evidence" value="ECO:0007669"/>
    <property type="project" value="InterPro"/>
</dbReference>
<feature type="region of interest" description="Disordered" evidence="10">
    <location>
        <begin position="622"/>
        <end position="641"/>
    </location>
</feature>
<evidence type="ECO:0000259" key="12">
    <source>
        <dbReference type="PROSITE" id="PS00624"/>
    </source>
</evidence>
<dbReference type="Gene3D" id="1.25.10.10">
    <property type="entry name" value="Leucine-rich Repeat Variant"/>
    <property type="match status" value="1"/>
</dbReference>
<dbReference type="Pfam" id="PF00732">
    <property type="entry name" value="GMC_oxred_N"/>
    <property type="match status" value="1"/>
</dbReference>
<evidence type="ECO:0000256" key="7">
    <source>
        <dbReference type="ARBA" id="ARBA00023067"/>
    </source>
</evidence>
<feature type="domain" description="Glucose-methanol-choline oxidoreductase N-terminal" evidence="12">
    <location>
        <begin position="234"/>
        <end position="248"/>
    </location>
</feature>
<keyword evidence="9" id="KW-0285">Flavoprotein</keyword>
<dbReference type="GO" id="GO:0000793">
    <property type="term" value="C:condensed chromosome"/>
    <property type="evidence" value="ECO:0007669"/>
    <property type="project" value="TreeGrafter"/>
</dbReference>
<dbReference type="STRING" id="331657.A0A4U0X5X2"/>
<keyword evidence="4" id="KW-0158">Chromosome</keyword>
<evidence type="ECO:0000256" key="2">
    <source>
        <dbReference type="ARBA" id="ARBA00006533"/>
    </source>
</evidence>
<dbReference type="OrthoDB" id="27187at2759"/>
<dbReference type="SUPFAM" id="SSF51905">
    <property type="entry name" value="FAD/NAD(P)-binding domain"/>
    <property type="match status" value="1"/>
</dbReference>
<evidence type="ECO:0000313" key="14">
    <source>
        <dbReference type="Proteomes" id="UP000308768"/>
    </source>
</evidence>
<dbReference type="EMBL" id="NAJN01000590">
    <property type="protein sequence ID" value="TKA71147.1"/>
    <property type="molecule type" value="Genomic_DNA"/>
</dbReference>
<dbReference type="GO" id="GO:0050660">
    <property type="term" value="F:flavin adenine dinucleotide binding"/>
    <property type="evidence" value="ECO:0007669"/>
    <property type="project" value="InterPro"/>
</dbReference>
<keyword evidence="9" id="KW-0274">FAD</keyword>
<evidence type="ECO:0000313" key="13">
    <source>
        <dbReference type="EMBL" id="TKA71147.1"/>
    </source>
</evidence>
<evidence type="ECO:0000256" key="10">
    <source>
        <dbReference type="SAM" id="MobiDB-lite"/>
    </source>
</evidence>
<reference evidence="13 14" key="1">
    <citation type="submission" date="2017-03" db="EMBL/GenBank/DDBJ databases">
        <title>Genomes of endolithic fungi from Antarctica.</title>
        <authorList>
            <person name="Coleine C."/>
            <person name="Masonjones S."/>
            <person name="Stajich J.E."/>
        </authorList>
    </citation>
    <scope>NUCLEOTIDE SEQUENCE [LARGE SCALE GENOMIC DNA]</scope>
    <source>
        <strain evidence="13 14">CCFEE 5187</strain>
    </source>
</reference>
<evidence type="ECO:0000256" key="8">
    <source>
        <dbReference type="ARBA" id="ARBA00023306"/>
    </source>
</evidence>
<dbReference type="Pfam" id="PF05199">
    <property type="entry name" value="GMC_oxred_C"/>
    <property type="match status" value="1"/>
</dbReference>
<evidence type="ECO:0000256" key="5">
    <source>
        <dbReference type="ARBA" id="ARBA00022618"/>
    </source>
</evidence>
<name>A0A4U0X5X2_9PEZI</name>
<protein>
    <recommendedName>
        <fullName evidence="11 12">Glucose-methanol-choline oxidoreductase N-terminal domain-containing protein</fullName>
    </recommendedName>
</protein>
<comment type="similarity">
    <text evidence="3 9">Belongs to the GMC oxidoreductase family.</text>
</comment>
<dbReference type="PROSITE" id="PS00624">
    <property type="entry name" value="GMC_OXRED_2"/>
    <property type="match status" value="1"/>
</dbReference>
<organism evidence="13 14">
    <name type="scientific">Cryomyces minteri</name>
    <dbReference type="NCBI Taxonomy" id="331657"/>
    <lineage>
        <taxon>Eukaryota</taxon>
        <taxon>Fungi</taxon>
        <taxon>Dikarya</taxon>
        <taxon>Ascomycota</taxon>
        <taxon>Pezizomycotina</taxon>
        <taxon>Dothideomycetes</taxon>
        <taxon>Dothideomycetes incertae sedis</taxon>
        <taxon>Cryomyces</taxon>
    </lineage>
</organism>
<dbReference type="InterPro" id="IPR000172">
    <property type="entry name" value="GMC_OxRdtase_N"/>
</dbReference>
<evidence type="ECO:0000259" key="11">
    <source>
        <dbReference type="PROSITE" id="PS00623"/>
    </source>
</evidence>
<proteinExistence type="inferred from homology"/>
<sequence>MVNTPAMFLHLFGDPKYDWAFQTTPQKHTGNRVHGWPRGKCLGGSSAINYQMFSHPSKQDLDNWAELGNKGWSWDELVPYFRKFEKYNPPSEKVGHVFNHKYIDPLLRGTDGPIQVSFSENDANFLQEVWPGTCKRAGYPEPRDPRSGSALGGFNQLTTVDPKTVTRSYSASAYYAPNTERSNLFVLTDAVVSKIVFDGDQSTSSSLTATGVEFTVNGQTYTVKASKEILLCAGAIQSPQVLELSGIGARSVLEKHKIEVMIENPGVGENLQDHAAVPMCWKTAEGILTVESLRDPNILEYVMDAYTTAKAGPLGNAPTCTSFIPYQTVATSARNSDVSQHVDQVCNAAPKLPASQTLIQHRQLLDPGEAALQIVAFPTGADTTRSHNGSGTFLHEVPGNYCTLAACLTHPFSRGSVHIQSANVSDHPAIDPAYLSHPLDVDILAHTMLHLNDIATTEPLASKLKDHGTVPMPKMKISKTLDEAKEHVRNNCVTEYHPIGTCSMLPREDGGVVGADLKVYGTANVRVVDASIFPLHVQGSIQSVVYAVAEKAADMIKASLKSGAAAVNGADGVREESFEEDDFNNEFGRCAIRILAVKKSEPVGDRMVRFLGLSLKHATEKDNAIAQPDTGADATESFPETPSTRLTSHVVSIVLPLLHAKDKVVRFRSTQIVAHLINTLDSVDDELFQHIRMGLLKRLRDKEPTVRVQAVYGLGRIAFEADEDAEDEDSDDDSAGGVLEKLLDVLQHDPSADVRRCILQNLQFTTTTLPYLLERARDVDAGTRRVLYSRILPALGDFRHMSLTHREKLLRWGLRDRDENVRKATARVFRERWIEYCAGESQASEDGAAAPQAAQPSLDALLELLERIDVVNSGVEGGIALEAMREFWEGRPDYREYITFEDAFWAELTPESIFVARTFNDFCRSDDEGRLQGLVEDKMPEVTKFAFLLERQINILLESVRATAMQGNEGAEDDSVQQEFVVEQMLHVALTLDYSDEVGRRKMFSLMREVLALADLPEESTKLVIEVLRTVCGGNAAGERELCGIVLEAVAEVHDIIMGDDNTEQGDESFHSARSEISGESTPKKAQVMKKSKRTDEEEMEDSAMEDEKAVREIMVNMKCLHIAQCMLQNVQCNLEENVHLVTMLNNLVVPAVRSQEAPIRERGLLCLGLCCLLGKNLAEENLTLFLHCFAKGHPALQAISIQIICDILTTHPTLLSPPPMPTNADRTEVESNPLRKPVHKMFAKALKSPEGDVQLAGCTALCKLMLTNIIKDTDLLKQLVVAYFEPDTQGNAGLRQALSYFLPVYCHSRTENAERMVAVAVSVVHSLANMSEELDEEEEMVGMGVVAAHLVDWTDPRRVIGAAGALGTVTGKEKEAGGEVHLSLAEELLEKVLTPGTSKEEKKIFISMLGKLYISPEYAPAKMRTIFDLVNEVFENKIITDATSRNVLTRLQASLSKCITETRAQEESEKEAGDTVAATAELNNDDDVTAQPQTELDADETRVEEPDAEGTVVGDDDAPTEAGDGEIDMDMTGLAPDSAIQDLLDSFGDEDDPDLIADADTPPTGTHPLLAQVPLTVSPFITLPTAPTLPYTYKSLPSTLPPSSLTGTSNSTNPLDPSQPRQNQYVLSSTGHASNPTDIIASCRALQAHLDRTQQDAEKLLREWEEGIKERDLAERRRVVPGWLDREEKILQPERRSTPGQQQQDAQGQGDGAPVNLMDDEVVGAGNEQDPGVGQTGANSATDEGAELDRAFGGMSVR</sequence>
<dbReference type="Gene3D" id="3.30.560.10">
    <property type="entry name" value="Glucose Oxidase, domain 3"/>
    <property type="match status" value="1"/>
</dbReference>
<feature type="domain" description="Glucose-methanol-choline oxidoreductase N-terminal" evidence="11">
    <location>
        <begin position="39"/>
        <end position="62"/>
    </location>
</feature>
<dbReference type="Pfam" id="PF12719">
    <property type="entry name" value="Cnd3"/>
    <property type="match status" value="1"/>
</dbReference>
<dbReference type="Proteomes" id="UP000308768">
    <property type="component" value="Unassembled WGS sequence"/>
</dbReference>
<feature type="region of interest" description="Disordered" evidence="10">
    <location>
        <begin position="1481"/>
        <end position="1525"/>
    </location>
</feature>
<feature type="region of interest" description="Disordered" evidence="10">
    <location>
        <begin position="1062"/>
        <end position="1106"/>
    </location>
</feature>
<evidence type="ECO:0000256" key="1">
    <source>
        <dbReference type="ARBA" id="ARBA00004286"/>
    </source>
</evidence>
<dbReference type="PROSITE" id="PS00623">
    <property type="entry name" value="GMC_OXRED_1"/>
    <property type="match status" value="1"/>
</dbReference>
<dbReference type="GO" id="GO:0000796">
    <property type="term" value="C:condensin complex"/>
    <property type="evidence" value="ECO:0007669"/>
    <property type="project" value="InterPro"/>
</dbReference>
<comment type="subcellular location">
    <subcellularLocation>
        <location evidence="1">Chromosome</location>
    </subcellularLocation>
</comment>
<dbReference type="InterPro" id="IPR011989">
    <property type="entry name" value="ARM-like"/>
</dbReference>
<evidence type="ECO:0000256" key="3">
    <source>
        <dbReference type="ARBA" id="ARBA00010790"/>
    </source>
</evidence>
<comment type="similarity">
    <text evidence="2">Belongs to the CND3 (condensin subunit 3) family.</text>
</comment>
<dbReference type="Gene3D" id="3.50.50.60">
    <property type="entry name" value="FAD/NAD(P)-binding domain"/>
    <property type="match status" value="1"/>
</dbReference>
<keyword evidence="5" id="KW-0132">Cell division</keyword>
<dbReference type="GO" id="GO:0016614">
    <property type="term" value="F:oxidoreductase activity, acting on CH-OH group of donors"/>
    <property type="evidence" value="ECO:0007669"/>
    <property type="project" value="InterPro"/>
</dbReference>
<keyword evidence="6" id="KW-0498">Mitosis</keyword>
<dbReference type="SUPFAM" id="SSF48371">
    <property type="entry name" value="ARM repeat"/>
    <property type="match status" value="1"/>
</dbReference>
<feature type="region of interest" description="Disordered" evidence="10">
    <location>
        <begin position="1690"/>
        <end position="1759"/>
    </location>
</feature>
<feature type="region of interest" description="Disordered" evidence="10">
    <location>
        <begin position="1603"/>
        <end position="1624"/>
    </location>
</feature>
<dbReference type="InterPro" id="IPR007867">
    <property type="entry name" value="GMC_OxRtase_C"/>
</dbReference>
<evidence type="ECO:0000256" key="6">
    <source>
        <dbReference type="ARBA" id="ARBA00022776"/>
    </source>
</evidence>
<feature type="compositionally biased region" description="Acidic residues" evidence="10">
    <location>
        <begin position="1515"/>
        <end position="1525"/>
    </location>
</feature>
<keyword evidence="7" id="KW-0226">DNA condensation</keyword>
<dbReference type="InterPro" id="IPR016024">
    <property type="entry name" value="ARM-type_fold"/>
</dbReference>
<feature type="compositionally biased region" description="Low complexity" evidence="10">
    <location>
        <begin position="1603"/>
        <end position="1616"/>
    </location>
</feature>
<dbReference type="InterPro" id="IPR036188">
    <property type="entry name" value="FAD/NAD-bd_sf"/>
</dbReference>
<dbReference type="PANTHER" id="PTHR14418:SF5">
    <property type="entry name" value="CONDENSIN COMPLEX SUBUNIT 3"/>
    <property type="match status" value="1"/>
</dbReference>
<keyword evidence="8" id="KW-0131">Cell cycle</keyword>
<dbReference type="InterPro" id="IPR025977">
    <property type="entry name" value="Cnd3_C"/>
</dbReference>
<dbReference type="InterPro" id="IPR027165">
    <property type="entry name" value="CND3"/>
</dbReference>